<dbReference type="Proteomes" id="UP001188597">
    <property type="component" value="Unassembled WGS sequence"/>
</dbReference>
<dbReference type="InterPro" id="IPR002698">
    <property type="entry name" value="FTHF_cligase"/>
</dbReference>
<protein>
    <submittedName>
        <fullName evidence="1">Uncharacterized protein</fullName>
    </submittedName>
</protein>
<dbReference type="EMBL" id="JAVXUP010000771">
    <property type="protein sequence ID" value="KAK3021234.1"/>
    <property type="molecule type" value="Genomic_DNA"/>
</dbReference>
<evidence type="ECO:0000313" key="2">
    <source>
        <dbReference type="Proteomes" id="UP001188597"/>
    </source>
</evidence>
<dbReference type="InterPro" id="IPR037171">
    <property type="entry name" value="NagB/RpiA_transferase-like"/>
</dbReference>
<proteinExistence type="predicted"/>
<name>A0AA88W775_9ASTE</name>
<sequence length="196" mass="21134">MDATAIFTIKHLPHKPFSLSSLSLSKDLLTSSSSSSSNVRHSQKLFKVASSSSGTRDSVVFDEAAYEAERLALDAEARESMFSGLEVFGAAKCVKVNPDTPQKQVRSLTLTAGKQLLTPQPRLRTGFFSILDSSMLTPSTIKEACTSVGVAKYGRSIRLDEKIKVDIIVIGSVAVDRKTSARLGKGEVSKVLKRIA</sequence>
<evidence type="ECO:0000313" key="1">
    <source>
        <dbReference type="EMBL" id="KAK3021234.1"/>
    </source>
</evidence>
<dbReference type="Pfam" id="PF01812">
    <property type="entry name" value="5-FTHF_cyc-lig"/>
    <property type="match status" value="1"/>
</dbReference>
<comment type="caution">
    <text evidence="1">The sequence shown here is derived from an EMBL/GenBank/DDBJ whole genome shotgun (WGS) entry which is preliminary data.</text>
</comment>
<gene>
    <name evidence="1" type="ORF">RJ639_045135</name>
</gene>
<accession>A0AA88W775</accession>
<dbReference type="PANTHER" id="PTHR13017:SF0">
    <property type="entry name" value="METHENYLTETRAHYDROFOLATE SYNTHASE DOMAIN-CONTAINING PROTEIN"/>
    <property type="match status" value="1"/>
</dbReference>
<dbReference type="PANTHER" id="PTHR13017">
    <property type="entry name" value="5-FORMYLTETRAHYDROFOLATE CYCLO-LIGASE-RELATED"/>
    <property type="match status" value="1"/>
</dbReference>
<dbReference type="GO" id="GO:0005737">
    <property type="term" value="C:cytoplasm"/>
    <property type="evidence" value="ECO:0007669"/>
    <property type="project" value="TreeGrafter"/>
</dbReference>
<dbReference type="SUPFAM" id="SSF100950">
    <property type="entry name" value="NagB/RpiA/CoA transferase-like"/>
    <property type="match status" value="1"/>
</dbReference>
<reference evidence="1" key="1">
    <citation type="submission" date="2022-12" db="EMBL/GenBank/DDBJ databases">
        <title>Draft genome assemblies for two species of Escallonia (Escalloniales).</title>
        <authorList>
            <person name="Chanderbali A."/>
            <person name="Dervinis C."/>
            <person name="Anghel I."/>
            <person name="Soltis D."/>
            <person name="Soltis P."/>
            <person name="Zapata F."/>
        </authorList>
    </citation>
    <scope>NUCLEOTIDE SEQUENCE</scope>
    <source>
        <strain evidence="1">UCBG64.0493</strain>
        <tissue evidence="1">Leaf</tissue>
    </source>
</reference>
<organism evidence="1 2">
    <name type="scientific">Escallonia herrerae</name>
    <dbReference type="NCBI Taxonomy" id="1293975"/>
    <lineage>
        <taxon>Eukaryota</taxon>
        <taxon>Viridiplantae</taxon>
        <taxon>Streptophyta</taxon>
        <taxon>Embryophyta</taxon>
        <taxon>Tracheophyta</taxon>
        <taxon>Spermatophyta</taxon>
        <taxon>Magnoliopsida</taxon>
        <taxon>eudicotyledons</taxon>
        <taxon>Gunneridae</taxon>
        <taxon>Pentapetalae</taxon>
        <taxon>asterids</taxon>
        <taxon>campanulids</taxon>
        <taxon>Escalloniales</taxon>
        <taxon>Escalloniaceae</taxon>
        <taxon>Escallonia</taxon>
    </lineage>
</organism>
<dbReference type="AlphaFoldDB" id="A0AA88W775"/>
<keyword evidence="2" id="KW-1185">Reference proteome</keyword>